<dbReference type="EMBL" id="JAVIJP010000016">
    <property type="protein sequence ID" value="KAL3643589.1"/>
    <property type="molecule type" value="Genomic_DNA"/>
</dbReference>
<evidence type="ECO:0000313" key="3">
    <source>
        <dbReference type="Proteomes" id="UP001632038"/>
    </source>
</evidence>
<name>A0ABD3DNY4_9LAMI</name>
<proteinExistence type="predicted"/>
<feature type="compositionally biased region" description="Low complexity" evidence="1">
    <location>
        <begin position="77"/>
        <end position="91"/>
    </location>
</feature>
<reference evidence="3" key="1">
    <citation type="journal article" date="2024" name="IScience">
        <title>Strigolactones Initiate the Formation of Haustorium-like Structures in Castilleja.</title>
        <authorList>
            <person name="Buerger M."/>
            <person name="Peterson D."/>
            <person name="Chory J."/>
        </authorList>
    </citation>
    <scope>NUCLEOTIDE SEQUENCE [LARGE SCALE GENOMIC DNA]</scope>
</reference>
<accession>A0ABD3DNY4</accession>
<protein>
    <submittedName>
        <fullName evidence="2">Uncharacterized protein</fullName>
    </submittedName>
</protein>
<dbReference type="Proteomes" id="UP001632038">
    <property type="component" value="Unassembled WGS sequence"/>
</dbReference>
<gene>
    <name evidence="2" type="ORF">CASFOL_014404</name>
</gene>
<sequence>MPKGSKKRKAAKKKQPNNQSSASTHSADVKQHGGLIIKSTDDGLKINSSVDRNFEFGANKSNGTNRGADHGDEATKSYNGRSSSNSSSGNSSDDEDHSRATEPLILEENDKKSSSEAIVQSVEKKTAESAFVDNGVEQEKESVITEVYTFAGSFSISGEKNIMEKLLWAV</sequence>
<feature type="compositionally biased region" description="Basic residues" evidence="1">
    <location>
        <begin position="1"/>
        <end position="15"/>
    </location>
</feature>
<evidence type="ECO:0000256" key="1">
    <source>
        <dbReference type="SAM" id="MobiDB-lite"/>
    </source>
</evidence>
<comment type="caution">
    <text evidence="2">The sequence shown here is derived from an EMBL/GenBank/DDBJ whole genome shotgun (WGS) entry which is preliminary data.</text>
</comment>
<keyword evidence="3" id="KW-1185">Reference proteome</keyword>
<dbReference type="AlphaFoldDB" id="A0ABD3DNY4"/>
<evidence type="ECO:0000313" key="2">
    <source>
        <dbReference type="EMBL" id="KAL3643589.1"/>
    </source>
</evidence>
<feature type="region of interest" description="Disordered" evidence="1">
    <location>
        <begin position="1"/>
        <end position="120"/>
    </location>
</feature>
<organism evidence="2 3">
    <name type="scientific">Castilleja foliolosa</name>
    <dbReference type="NCBI Taxonomy" id="1961234"/>
    <lineage>
        <taxon>Eukaryota</taxon>
        <taxon>Viridiplantae</taxon>
        <taxon>Streptophyta</taxon>
        <taxon>Embryophyta</taxon>
        <taxon>Tracheophyta</taxon>
        <taxon>Spermatophyta</taxon>
        <taxon>Magnoliopsida</taxon>
        <taxon>eudicotyledons</taxon>
        <taxon>Gunneridae</taxon>
        <taxon>Pentapetalae</taxon>
        <taxon>asterids</taxon>
        <taxon>lamiids</taxon>
        <taxon>Lamiales</taxon>
        <taxon>Orobanchaceae</taxon>
        <taxon>Pedicularideae</taxon>
        <taxon>Castillejinae</taxon>
        <taxon>Castilleja</taxon>
    </lineage>
</organism>